<accession>G8BNQ3</accession>
<keyword evidence="2" id="KW-0812">Transmembrane</keyword>
<keyword evidence="2" id="KW-1133">Transmembrane helix</keyword>
<feature type="transmembrane region" description="Helical" evidence="2">
    <location>
        <begin position="139"/>
        <end position="158"/>
    </location>
</feature>
<feature type="compositionally biased region" description="Low complexity" evidence="1">
    <location>
        <begin position="16"/>
        <end position="26"/>
    </location>
</feature>
<evidence type="ECO:0000256" key="1">
    <source>
        <dbReference type="SAM" id="MobiDB-lite"/>
    </source>
</evidence>
<protein>
    <submittedName>
        <fullName evidence="3">Uncharacterized protein</fullName>
    </submittedName>
</protein>
<dbReference type="RefSeq" id="XP_003683965.1">
    <property type="nucleotide sequence ID" value="XM_003683917.1"/>
</dbReference>
<evidence type="ECO:0000256" key="2">
    <source>
        <dbReference type="SAM" id="Phobius"/>
    </source>
</evidence>
<feature type="region of interest" description="Disordered" evidence="1">
    <location>
        <begin position="1"/>
        <end position="33"/>
    </location>
</feature>
<dbReference type="EMBL" id="HE612856">
    <property type="protein sequence ID" value="CCE61531.1"/>
    <property type="molecule type" value="Genomic_DNA"/>
</dbReference>
<proteinExistence type="predicted"/>
<dbReference type="Proteomes" id="UP000005666">
    <property type="component" value="Chromosome 1"/>
</dbReference>
<evidence type="ECO:0000313" key="4">
    <source>
        <dbReference type="Proteomes" id="UP000005666"/>
    </source>
</evidence>
<name>G8BNQ3_TETPH</name>
<dbReference type="AlphaFoldDB" id="G8BNQ3"/>
<organism evidence="3 4">
    <name type="scientific">Tetrapisispora phaffii (strain ATCC 24235 / CBS 4417 / NBRC 1672 / NRRL Y-8282 / UCD 70-5)</name>
    <name type="common">Yeast</name>
    <name type="synonym">Fabospora phaffii</name>
    <dbReference type="NCBI Taxonomy" id="1071381"/>
    <lineage>
        <taxon>Eukaryota</taxon>
        <taxon>Fungi</taxon>
        <taxon>Dikarya</taxon>
        <taxon>Ascomycota</taxon>
        <taxon>Saccharomycotina</taxon>
        <taxon>Saccharomycetes</taxon>
        <taxon>Saccharomycetales</taxon>
        <taxon>Saccharomycetaceae</taxon>
        <taxon>Tetrapisispora</taxon>
    </lineage>
</organism>
<reference evidence="3 4" key="1">
    <citation type="journal article" date="2011" name="Proc. Natl. Acad. Sci. U.S.A.">
        <title>Evolutionary erosion of yeast sex chromosomes by mating-type switching accidents.</title>
        <authorList>
            <person name="Gordon J.L."/>
            <person name="Armisen D."/>
            <person name="Proux-Wera E."/>
            <person name="Oheigeartaigh S.S."/>
            <person name="Byrne K.P."/>
            <person name="Wolfe K.H."/>
        </authorList>
    </citation>
    <scope>NUCLEOTIDE SEQUENCE [LARGE SCALE GENOMIC DNA]</scope>
    <source>
        <strain evidence="4">ATCC 24235 / CBS 4417 / NBRC 1672 / NRRL Y-8282 / UCD 70-5</strain>
    </source>
</reference>
<dbReference type="KEGG" id="tpf:TPHA_0A04580"/>
<dbReference type="HOGENOM" id="CLU_1644861_0_0_1"/>
<sequence>MSNLYRKVSNHKSKTTNHNASSNSNTMPNNISHKQEVERMSPIGTDEMASDEWNNDRLDDGRSGFFDNLEVDDIRNENDNEDNSNGIRVIFLYLVYYHRLRVFPKVIESSKKMSISKTTHMIVRFVTQKMKKIGMKITSINSMFICIVIHTYICMYVAGVI</sequence>
<gene>
    <name evidence="3" type="primary">TPHA0A04580</name>
    <name evidence="3" type="ordered locus">TPHA_0A04580</name>
</gene>
<evidence type="ECO:0000313" key="3">
    <source>
        <dbReference type="EMBL" id="CCE61531.1"/>
    </source>
</evidence>
<keyword evidence="4" id="KW-1185">Reference proteome</keyword>
<dbReference type="GeneID" id="11532678"/>
<keyword evidence="2" id="KW-0472">Membrane</keyword>